<comment type="caution">
    <text evidence="6">The sequence shown here is derived from an EMBL/GenBank/DDBJ whole genome shotgun (WGS) entry which is preliminary data.</text>
</comment>
<evidence type="ECO:0000313" key="6">
    <source>
        <dbReference type="EMBL" id="EFM82628.1"/>
    </source>
</evidence>
<dbReference type="Gene3D" id="3.40.50.300">
    <property type="entry name" value="P-loop containing nucleotide triphosphate hydrolases"/>
    <property type="match status" value="2"/>
</dbReference>
<dbReference type="Pfam" id="PF13558">
    <property type="entry name" value="SbcC_Walker_B"/>
    <property type="match status" value="1"/>
</dbReference>
<keyword evidence="4" id="KW-0175">Coiled coil</keyword>
<accession>A0A125W5X7</accession>
<dbReference type="RefSeq" id="WP_002372280.1">
    <property type="nucleotide sequence ID" value="NZ_GL454457.1"/>
</dbReference>
<organism evidence="6 7">
    <name type="scientific">Enterococcus faecalis TX4248</name>
    <dbReference type="NCBI Taxonomy" id="749495"/>
    <lineage>
        <taxon>Bacteria</taxon>
        <taxon>Bacillati</taxon>
        <taxon>Bacillota</taxon>
        <taxon>Bacilli</taxon>
        <taxon>Lactobacillales</taxon>
        <taxon>Enterococcaceae</taxon>
        <taxon>Enterococcus</taxon>
    </lineage>
</organism>
<keyword evidence="6" id="KW-0269">Exonuclease</keyword>
<evidence type="ECO:0000256" key="4">
    <source>
        <dbReference type="SAM" id="Coils"/>
    </source>
</evidence>
<dbReference type="PANTHER" id="PTHR32114">
    <property type="entry name" value="ABC TRANSPORTER ABCH.3"/>
    <property type="match status" value="1"/>
</dbReference>
<feature type="coiled-coil region" evidence="4">
    <location>
        <begin position="533"/>
        <end position="840"/>
    </location>
</feature>
<feature type="coiled-coil region" evidence="4">
    <location>
        <begin position="386"/>
        <end position="420"/>
    </location>
</feature>
<dbReference type="PANTHER" id="PTHR32114:SF2">
    <property type="entry name" value="ABC TRANSPORTER ABCH.3"/>
    <property type="match status" value="1"/>
</dbReference>
<reference evidence="6 7" key="1">
    <citation type="submission" date="2010-07" db="EMBL/GenBank/DDBJ databases">
        <authorList>
            <person name="Sid Ahmed O."/>
        </authorList>
    </citation>
    <scope>NUCLEOTIDE SEQUENCE [LARGE SCALE GENOMIC DNA]</scope>
    <source>
        <strain evidence="6 7">TX4248</strain>
    </source>
</reference>
<feature type="domain" description="Rad50/SbcC-type AAA" evidence="5">
    <location>
        <begin position="5"/>
        <end position="282"/>
    </location>
</feature>
<keyword evidence="6" id="KW-0540">Nuclease</keyword>
<dbReference type="InterPro" id="IPR027417">
    <property type="entry name" value="P-loop_NTPase"/>
</dbReference>
<dbReference type="GO" id="GO:0004527">
    <property type="term" value="F:exonuclease activity"/>
    <property type="evidence" value="ECO:0007669"/>
    <property type="project" value="UniProtKB-KW"/>
</dbReference>
<comment type="subunit">
    <text evidence="2">Heterodimer of SbcC and SbcD.</text>
</comment>
<protein>
    <recommendedName>
        <fullName evidence="3">Nuclease SbcCD subunit C</fullName>
    </recommendedName>
</protein>
<dbReference type="HOGENOM" id="CLU_004785_2_1_9"/>
<keyword evidence="6" id="KW-0378">Hydrolase</keyword>
<sequence>MKPLSLTLKNFGPYINETIDFTKFEDSSLFLISGKTGSGKTTIFDGMSYALFGESSGKLRLGKEMRSTFADPSEATEVTLLFKHNEYLYELNRLPEQELFKKRGTGVRKQSAKISLIVKDAQGKELRAYSKRREVDELIQELLHLNANQFAQIVLLPQGEFRTFLIAKSDEKEKVLRNLFGTELYQLFSENLKERLKIANQEIQETQQKIELKTEQLHWSEEPEPTMTLFEKLQLLESQQQEAQQQLLVEREQIATLKQAKQAKEQVRYAIEERQNLQQQKEELLEKKAKQAEQETVIERLKEQIQQLKWSQKQQSLAEKVFEKRSEKQQKEQETKSKQQALMETQQALTDWQAIMSELEEQQPLIAEKQEHLQTIQRQLPQYQEYEQLAQRKIAEQANYQAIQKEYESCQQEKTTLADKVATAKQFIEQEGTLEKANFECSSVADHWQNFVERWQKNQKAWQKISQNQGELHELTQRFAVEQQQKSVEEAKLQTKKSQWASLQIQRLSLLLEEGEPCPVCGSLEHPKQQTHQEVSLEEINQAERELTEVEKTVQRFTETLSALGAEKQQKESQLQEQEAAYTEEQEQLAAQFADLQLPLTGLTFSQVTPAEIAEVESQLAKEKQQIAQKLTEISVEKDRLAELEEQVAENSQRFEVLRQQVETMQQSLERITIQQQMIASQLLDATVTYEEMTKQQALLQEELSAFERQKENVTTQGETLKKEEMILESTLTHLEKEQQTLQQTVAQLESQLKAVLTEQGVTEDQLTEWLKEVPTLESQQEQIALFEQEQTQLTIQLAEIEKKLSSDTFPELSLITTEIEQITQQIEEQEKKYYQLHEKMLNNQQLVQEINAQRTTIEDKFEEVAALQQLADTVNGNNPKKISFERYMLQTYLERVLTVANQRLDRLTNSRYQFELNHEAGSYRNQTGLEINIYDDNSGTVRSAHTLSGGESFIAALALALSLAEVIQEQAGGVLIDALFIDEGFGSLDEEALEMAMEALETIENEGRMIGIISHIGELKARIPQQLQIKSNGNGQSTVHYQLA</sequence>
<dbReference type="GO" id="GO:0006302">
    <property type="term" value="P:double-strand break repair"/>
    <property type="evidence" value="ECO:0007669"/>
    <property type="project" value="InterPro"/>
</dbReference>
<gene>
    <name evidence="6" type="ORF">HMPREF9498_01757</name>
</gene>
<dbReference type="EMBL" id="AEBR01000057">
    <property type="protein sequence ID" value="EFM82628.1"/>
    <property type="molecule type" value="Genomic_DNA"/>
</dbReference>
<evidence type="ECO:0000259" key="5">
    <source>
        <dbReference type="Pfam" id="PF13476"/>
    </source>
</evidence>
<dbReference type="Proteomes" id="UP000004846">
    <property type="component" value="Unassembled WGS sequence"/>
</dbReference>
<dbReference type="GO" id="GO:0016887">
    <property type="term" value="F:ATP hydrolysis activity"/>
    <property type="evidence" value="ECO:0007669"/>
    <property type="project" value="InterPro"/>
</dbReference>
<evidence type="ECO:0000256" key="2">
    <source>
        <dbReference type="ARBA" id="ARBA00011322"/>
    </source>
</evidence>
<dbReference type="AlphaFoldDB" id="A0A125W5X7"/>
<feature type="coiled-coil region" evidence="4">
    <location>
        <begin position="189"/>
        <end position="362"/>
    </location>
</feature>
<dbReference type="Pfam" id="PF13476">
    <property type="entry name" value="AAA_23"/>
    <property type="match status" value="1"/>
</dbReference>
<dbReference type="InterPro" id="IPR038729">
    <property type="entry name" value="Rad50/SbcC_AAA"/>
</dbReference>
<dbReference type="SUPFAM" id="SSF52540">
    <property type="entry name" value="P-loop containing nucleoside triphosphate hydrolases"/>
    <property type="match status" value="1"/>
</dbReference>
<evidence type="ECO:0000256" key="3">
    <source>
        <dbReference type="ARBA" id="ARBA00013368"/>
    </source>
</evidence>
<evidence type="ECO:0000256" key="1">
    <source>
        <dbReference type="ARBA" id="ARBA00006930"/>
    </source>
</evidence>
<name>A0A125W5X7_ENTFL</name>
<proteinExistence type="inferred from homology"/>
<comment type="similarity">
    <text evidence="1">Belongs to the SMC family. SbcC subfamily.</text>
</comment>
<dbReference type="Gene3D" id="1.10.287.1490">
    <property type="match status" value="1"/>
</dbReference>
<evidence type="ECO:0000313" key="7">
    <source>
        <dbReference type="Proteomes" id="UP000004846"/>
    </source>
</evidence>